<dbReference type="InterPro" id="IPR050836">
    <property type="entry name" value="SDS22/Internalin_LRR"/>
</dbReference>
<dbReference type="SMART" id="SM00365">
    <property type="entry name" value="LRR_SD22"/>
    <property type="match status" value="6"/>
</dbReference>
<evidence type="ECO:0000313" key="5">
    <source>
        <dbReference type="Proteomes" id="UP001348492"/>
    </source>
</evidence>
<name>A0ABZ2EYK8_9FIRM</name>
<dbReference type="PRINTS" id="PR00019">
    <property type="entry name" value="LEURICHRPT"/>
</dbReference>
<dbReference type="SMART" id="SM00369">
    <property type="entry name" value="LRR_TYP"/>
    <property type="match status" value="3"/>
</dbReference>
<dbReference type="Pfam" id="PF12799">
    <property type="entry name" value="LRR_4"/>
    <property type="match status" value="1"/>
</dbReference>
<dbReference type="InterPro" id="IPR054717">
    <property type="entry name" value="InlJ_Ig-like"/>
</dbReference>
<feature type="domain" description="Internalin J immunoglobulin-like" evidence="3">
    <location>
        <begin position="432"/>
        <end position="508"/>
    </location>
</feature>
<dbReference type="RefSeq" id="WP_018589949.1">
    <property type="nucleotide sequence ID" value="NZ_CP117523.1"/>
</dbReference>
<dbReference type="EMBL" id="CP117523">
    <property type="protein sequence ID" value="WWD84683.1"/>
    <property type="molecule type" value="Genomic_DNA"/>
</dbReference>
<dbReference type="PANTHER" id="PTHR46652">
    <property type="entry name" value="LEUCINE-RICH REPEAT AND IQ DOMAIN-CONTAINING PROTEIN 1-RELATED"/>
    <property type="match status" value="1"/>
</dbReference>
<proteinExistence type="predicted"/>
<evidence type="ECO:0000256" key="1">
    <source>
        <dbReference type="ARBA" id="ARBA00022614"/>
    </source>
</evidence>
<accession>A0ABZ2EYK8</accession>
<dbReference type="PROSITE" id="PS51450">
    <property type="entry name" value="LRR"/>
    <property type="match status" value="5"/>
</dbReference>
<protein>
    <submittedName>
        <fullName evidence="4">Internalin A</fullName>
    </submittedName>
</protein>
<keyword evidence="5" id="KW-1185">Reference proteome</keyword>
<evidence type="ECO:0000313" key="4">
    <source>
        <dbReference type="EMBL" id="WWD84683.1"/>
    </source>
</evidence>
<keyword evidence="1" id="KW-0433">Leucine-rich repeat</keyword>
<dbReference type="InterPro" id="IPR001611">
    <property type="entry name" value="Leu-rich_rpt"/>
</dbReference>
<dbReference type="SUPFAM" id="SSF52058">
    <property type="entry name" value="L domain-like"/>
    <property type="match status" value="1"/>
</dbReference>
<sequence>MTNLVPDINLKTVINQYFSREENTEITKSDLESVKGYIYSDISSLGKYICSIEGLQYAINMTELLIENNLLTSMEQLINLQNLNTLFLNNNLITVVPDLSNMTNLTSLLLNGNEIKDISPISSGKNLRFIKINENRVSDLSSLSTLENLKELRAINQDIEIKDVIESSDFYTLDISFLKDINGQTPKNISPTHLGEYNIDSKEIIWDTSLVSFESPSFTFESDDGYFSGIVTVDLIDVDQTVIIEDKNLQKEIMDTLDKKNNIITLKDMLKLRYLDLSNKNIKSLKGLEHANNLYTLILDNTYITDLQHIPSSVNYVSSKDLKNEVNIPDDRLKSLINIVLGKNDKCILTFNDIKNLTVLDEFANHINSLEGLQYAENLKILSLLNNKISDINPLCALTNLTYLDLSNNNLKDLSPLSSFYKNISYVYANNQKITIEKSTAPQNNIFNLSLDFVRDIDGSIIKNITPYQGGIYNNEQNSITWNLDCIPCDLSFDFAGIHDIFSGTVYVKVKIIE</sequence>
<evidence type="ECO:0000259" key="3">
    <source>
        <dbReference type="Pfam" id="PF22508"/>
    </source>
</evidence>
<gene>
    <name evidence="4" type="primary">inlA</name>
    <name evidence="4" type="ORF">TEGL_31270</name>
</gene>
<dbReference type="Pfam" id="PF22508">
    <property type="entry name" value="InlJ_IG"/>
    <property type="match status" value="1"/>
</dbReference>
<dbReference type="Proteomes" id="UP001348492">
    <property type="component" value="Chromosome"/>
</dbReference>
<dbReference type="InterPro" id="IPR003591">
    <property type="entry name" value="Leu-rich_rpt_typical-subtyp"/>
</dbReference>
<dbReference type="InterPro" id="IPR032675">
    <property type="entry name" value="LRR_dom_sf"/>
</dbReference>
<dbReference type="InterPro" id="IPR025875">
    <property type="entry name" value="Leu-rich_rpt_4"/>
</dbReference>
<organism evidence="4 5">
    <name type="scientific">Terrisporobacter glycolicus ATCC 14880 = DSM 1288</name>
    <dbReference type="NCBI Taxonomy" id="1121315"/>
    <lineage>
        <taxon>Bacteria</taxon>
        <taxon>Bacillati</taxon>
        <taxon>Bacillota</taxon>
        <taxon>Clostridia</taxon>
        <taxon>Peptostreptococcales</taxon>
        <taxon>Peptostreptococcaceae</taxon>
        <taxon>Terrisporobacter</taxon>
    </lineage>
</organism>
<reference evidence="4 5" key="1">
    <citation type="journal article" date="2023" name="PLoS ONE">
        <title>Genome-based metabolic and phylogenomic analysis of three Terrisporobacter species.</title>
        <authorList>
            <person name="Boer T."/>
            <person name="Bengelsdorf F.R."/>
            <person name="Bomeke M."/>
            <person name="Daniel R."/>
            <person name="Poehlein A."/>
        </authorList>
    </citation>
    <scope>NUCLEOTIDE SEQUENCE [LARGE SCALE GENOMIC DNA]</scope>
    <source>
        <strain evidence="4 5">DSM 1288</strain>
    </source>
</reference>
<keyword evidence="2" id="KW-0677">Repeat</keyword>
<evidence type="ECO:0000256" key="2">
    <source>
        <dbReference type="ARBA" id="ARBA00022737"/>
    </source>
</evidence>
<dbReference type="PANTHER" id="PTHR46652:SF3">
    <property type="entry name" value="LEUCINE-RICH REPEAT-CONTAINING PROTEIN 9"/>
    <property type="match status" value="1"/>
</dbReference>
<dbReference type="Gene3D" id="3.80.10.10">
    <property type="entry name" value="Ribonuclease Inhibitor"/>
    <property type="match status" value="3"/>
</dbReference>